<evidence type="ECO:0000259" key="1">
    <source>
        <dbReference type="Pfam" id="PF13566"/>
    </source>
</evidence>
<evidence type="ECO:0000313" key="2">
    <source>
        <dbReference type="EMBL" id="SNV50283.1"/>
    </source>
</evidence>
<name>A0A239XW25_9FLAO</name>
<keyword evidence="3" id="KW-1185">Reference proteome</keyword>
<dbReference type="NCBIfam" id="TIGR03915">
    <property type="entry name" value="SAM_7_link_chp"/>
    <property type="match status" value="1"/>
</dbReference>
<dbReference type="RefSeq" id="WP_095073347.1">
    <property type="nucleotide sequence ID" value="NZ_LT906465.1"/>
</dbReference>
<dbReference type="InterPro" id="IPR025404">
    <property type="entry name" value="DUF4130"/>
</dbReference>
<dbReference type="AlphaFoldDB" id="A0A239XW25"/>
<proteinExistence type="predicted"/>
<dbReference type="KEGG" id="ctak:4412677_02318"/>
<protein>
    <submittedName>
        <fullName evidence="2">Probable DNA metabolism protein</fullName>
    </submittedName>
</protein>
<accession>A0A239XW25</accession>
<gene>
    <name evidence="2" type="ORF">SAMEA4412677_02318</name>
</gene>
<dbReference type="EMBL" id="LT906465">
    <property type="protein sequence ID" value="SNV50283.1"/>
    <property type="molecule type" value="Genomic_DNA"/>
</dbReference>
<evidence type="ECO:0000313" key="3">
    <source>
        <dbReference type="Proteomes" id="UP000215196"/>
    </source>
</evidence>
<feature type="domain" description="DUF4130" evidence="1">
    <location>
        <begin position="84"/>
        <end position="252"/>
    </location>
</feature>
<dbReference type="Pfam" id="PF13566">
    <property type="entry name" value="DUF4130"/>
    <property type="match status" value="1"/>
</dbReference>
<reference evidence="2 3" key="1">
    <citation type="submission" date="2017-06" db="EMBL/GenBank/DDBJ databases">
        <authorList>
            <consortium name="Pathogen Informatics"/>
        </authorList>
    </citation>
    <scope>NUCLEOTIDE SEQUENCE [LARGE SCALE GENOMIC DNA]</scope>
    <source>
        <strain evidence="2 3">NCTC13490</strain>
    </source>
</reference>
<organism evidence="2 3">
    <name type="scientific">Chryseobacterium taklimakanense</name>
    <dbReference type="NCBI Taxonomy" id="536441"/>
    <lineage>
        <taxon>Bacteria</taxon>
        <taxon>Pseudomonadati</taxon>
        <taxon>Bacteroidota</taxon>
        <taxon>Flavobacteriia</taxon>
        <taxon>Flavobacteriales</taxon>
        <taxon>Weeksellaceae</taxon>
        <taxon>Chryseobacterium group</taxon>
        <taxon>Chryseobacterium</taxon>
    </lineage>
</organism>
<dbReference type="Proteomes" id="UP000215196">
    <property type="component" value="Chromosome 1"/>
</dbReference>
<sequence>MKILLYDGSFEGLLTSIFEVFEYKFENAEIVAEQNFSTENLFAEQHQVFKNAEKSARVLAKIEQISGKETISILLRIFLSEHPHKERLILKSIEDILQNPGVDVFQNLADRDMLEISKILKSMRREIHRMHAFVRFERLKDNLYFAKIEPDFDVLPLIGNHFEKRYADQKWMIFDLKRHYGIIYDLENVDFFYPESAQIQNLKNPEQFHHEEEKHFQKMWQNYFVKTGIPSRKNMKLHIQHVPKRYWKYLTEKQR</sequence>
<dbReference type="InterPro" id="IPR023875">
    <property type="entry name" value="DNA_repair_put"/>
</dbReference>